<gene>
    <name evidence="2" type="ORF">AB6D66_01785</name>
</gene>
<accession>A0ABV4MRJ1</accession>
<sequence length="136" mass="15695">MFYFEHAELRLTILEKSISKLAKGHLDKRKSLLFIALMYIKCLVGPWLYSSLMLGSIILSQVGINDIYPSDGVVYLMYAVFLSTPMPQLIKSLRISRAYKMGRLDGVWEKPYTNKYGRSSVYHDAYREGYNEGRPV</sequence>
<keyword evidence="1" id="KW-0472">Membrane</keyword>
<dbReference type="Proteomes" id="UP001570071">
    <property type="component" value="Unassembled WGS sequence"/>
</dbReference>
<evidence type="ECO:0000313" key="2">
    <source>
        <dbReference type="EMBL" id="MEZ8719780.1"/>
    </source>
</evidence>
<keyword evidence="3" id="KW-1185">Reference proteome</keyword>
<feature type="transmembrane region" description="Helical" evidence="1">
    <location>
        <begin position="32"/>
        <end position="52"/>
    </location>
</feature>
<reference evidence="2 3" key="1">
    <citation type="journal article" date="2024" name="ISME J.">
        <title>Tailless and filamentous prophages are predominant in marine Vibrio.</title>
        <authorList>
            <person name="Steensen K."/>
            <person name="Seneca J."/>
            <person name="Bartlau N."/>
            <person name="Yu X.A."/>
            <person name="Hussain F.A."/>
            <person name="Polz M.F."/>
        </authorList>
    </citation>
    <scope>NUCLEOTIDE SEQUENCE [LARGE SCALE GENOMIC DNA]</scope>
    <source>
        <strain evidence="2 3">10N.239.312.F12</strain>
    </source>
</reference>
<feature type="transmembrane region" description="Helical" evidence="1">
    <location>
        <begin position="72"/>
        <end position="90"/>
    </location>
</feature>
<proteinExistence type="predicted"/>
<organism evidence="2 3">
    <name type="scientific">Vibrio pomeroyi</name>
    <dbReference type="NCBI Taxonomy" id="198832"/>
    <lineage>
        <taxon>Bacteria</taxon>
        <taxon>Pseudomonadati</taxon>
        <taxon>Pseudomonadota</taxon>
        <taxon>Gammaproteobacteria</taxon>
        <taxon>Vibrionales</taxon>
        <taxon>Vibrionaceae</taxon>
        <taxon>Vibrio</taxon>
    </lineage>
</organism>
<dbReference type="EMBL" id="JBFSSG010000001">
    <property type="protein sequence ID" value="MEZ8719780.1"/>
    <property type="molecule type" value="Genomic_DNA"/>
</dbReference>
<dbReference type="RefSeq" id="WP_269336617.1">
    <property type="nucleotide sequence ID" value="NZ_JBFSSG010000001.1"/>
</dbReference>
<keyword evidence="1" id="KW-1133">Transmembrane helix</keyword>
<evidence type="ECO:0000313" key="3">
    <source>
        <dbReference type="Proteomes" id="UP001570071"/>
    </source>
</evidence>
<name>A0ABV4MRJ1_9VIBR</name>
<keyword evidence="1" id="KW-0812">Transmembrane</keyword>
<evidence type="ECO:0000256" key="1">
    <source>
        <dbReference type="SAM" id="Phobius"/>
    </source>
</evidence>
<comment type="caution">
    <text evidence="2">The sequence shown here is derived from an EMBL/GenBank/DDBJ whole genome shotgun (WGS) entry which is preliminary data.</text>
</comment>
<protein>
    <submittedName>
        <fullName evidence="2">Uncharacterized protein</fullName>
    </submittedName>
</protein>